<organism evidence="1 2">
    <name type="scientific">Paractinoplanes ferrugineus</name>
    <dbReference type="NCBI Taxonomy" id="113564"/>
    <lineage>
        <taxon>Bacteria</taxon>
        <taxon>Bacillati</taxon>
        <taxon>Actinomycetota</taxon>
        <taxon>Actinomycetes</taxon>
        <taxon>Micromonosporales</taxon>
        <taxon>Micromonosporaceae</taxon>
        <taxon>Paractinoplanes</taxon>
    </lineage>
</organism>
<proteinExistence type="predicted"/>
<evidence type="ECO:0000313" key="2">
    <source>
        <dbReference type="Proteomes" id="UP000598174"/>
    </source>
</evidence>
<dbReference type="EMBL" id="BOMM01000050">
    <property type="protein sequence ID" value="GIE13812.1"/>
    <property type="molecule type" value="Genomic_DNA"/>
</dbReference>
<name>A0A919J5P7_9ACTN</name>
<accession>A0A919J5P7</accession>
<keyword evidence="2" id="KW-1185">Reference proteome</keyword>
<sequence>MRVLPKETGAEQPNFPTVWTLFDAVDTDEPADIEVMTPERLAHLLRHGVDAVLDRFGLFIFFDVEFAFRQPAGKFGRNAAVRADRGLTERLTRVAFGFSAAFWSGNPRRLCWRRFPSSPGGRSMTKYHSVLVGVWYEPMVTEHPRGTELSCPHPR</sequence>
<dbReference type="AlphaFoldDB" id="A0A919J5P7"/>
<protein>
    <submittedName>
        <fullName evidence="1">Uncharacterized protein</fullName>
    </submittedName>
</protein>
<comment type="caution">
    <text evidence="1">The sequence shown here is derived from an EMBL/GenBank/DDBJ whole genome shotgun (WGS) entry which is preliminary data.</text>
</comment>
<dbReference type="Proteomes" id="UP000598174">
    <property type="component" value="Unassembled WGS sequence"/>
</dbReference>
<reference evidence="1" key="1">
    <citation type="submission" date="2021-01" db="EMBL/GenBank/DDBJ databases">
        <title>Whole genome shotgun sequence of Actinoplanes ferrugineus NBRC 15555.</title>
        <authorList>
            <person name="Komaki H."/>
            <person name="Tamura T."/>
        </authorList>
    </citation>
    <scope>NUCLEOTIDE SEQUENCE</scope>
    <source>
        <strain evidence="1">NBRC 15555</strain>
    </source>
</reference>
<gene>
    <name evidence="1" type="ORF">Afe05nite_56520</name>
</gene>
<evidence type="ECO:0000313" key="1">
    <source>
        <dbReference type="EMBL" id="GIE13812.1"/>
    </source>
</evidence>